<keyword evidence="6" id="KW-0119">Carbohydrate metabolism</keyword>
<comment type="caution">
    <text evidence="16">The sequence shown here is derived from an EMBL/GenBank/DDBJ whole genome shotgun (WGS) entry which is preliminary data.</text>
</comment>
<evidence type="ECO:0000256" key="10">
    <source>
        <dbReference type="ARBA" id="ARBA00054997"/>
    </source>
</evidence>
<protein>
    <recommendedName>
        <fullName evidence="12">2-dehydro-3-deoxygluconokinase</fullName>
        <ecNumber evidence="11">2.7.1.45</ecNumber>
    </recommendedName>
    <alternativeName>
        <fullName evidence="13">2-keto-3-deoxygluconokinase</fullName>
    </alternativeName>
    <alternativeName>
        <fullName evidence="14">3-deoxy-2-oxo-D-gluconate kinase</fullName>
    </alternativeName>
    <alternativeName>
        <fullName evidence="8">KDG kinase</fullName>
    </alternativeName>
</protein>
<dbReference type="STRING" id="1207063.P24_06671"/>
<keyword evidence="5" id="KW-0067">ATP-binding</keyword>
<dbReference type="Proteomes" id="UP000006746">
    <property type="component" value="Unassembled WGS sequence"/>
</dbReference>
<dbReference type="InterPro" id="IPR029056">
    <property type="entry name" value="Ribokinase-like"/>
</dbReference>
<dbReference type="SUPFAM" id="SSF53613">
    <property type="entry name" value="Ribokinase-like"/>
    <property type="match status" value="1"/>
</dbReference>
<evidence type="ECO:0000256" key="8">
    <source>
        <dbReference type="ARBA" id="ARBA00044254"/>
    </source>
</evidence>
<dbReference type="GO" id="GO:0005829">
    <property type="term" value="C:cytosol"/>
    <property type="evidence" value="ECO:0007669"/>
    <property type="project" value="TreeGrafter"/>
</dbReference>
<dbReference type="Pfam" id="PF00294">
    <property type="entry name" value="PfkB"/>
    <property type="match status" value="1"/>
</dbReference>
<dbReference type="EC" id="2.7.1.45" evidence="11"/>
<comment type="similarity">
    <text evidence="1">Belongs to the carbohydrate kinase PfkB family.</text>
</comment>
<evidence type="ECO:0000256" key="1">
    <source>
        <dbReference type="ARBA" id="ARBA00010688"/>
    </source>
</evidence>
<dbReference type="PROSITE" id="PS00584">
    <property type="entry name" value="PFKB_KINASES_2"/>
    <property type="match status" value="1"/>
</dbReference>
<dbReference type="InterPro" id="IPR002173">
    <property type="entry name" value="Carboh/pur_kinase_PfkB_CS"/>
</dbReference>
<evidence type="ECO:0000256" key="6">
    <source>
        <dbReference type="ARBA" id="ARBA00023277"/>
    </source>
</evidence>
<dbReference type="InterPro" id="IPR011611">
    <property type="entry name" value="PfkB_dom"/>
</dbReference>
<dbReference type="GO" id="GO:0019698">
    <property type="term" value="P:D-galacturonate catabolic process"/>
    <property type="evidence" value="ECO:0007669"/>
    <property type="project" value="TreeGrafter"/>
</dbReference>
<gene>
    <name evidence="16" type="ORF">P24_06671</name>
</gene>
<dbReference type="PATRIC" id="fig|1207063.3.peg.1348"/>
<dbReference type="PANTHER" id="PTHR43085:SF15">
    <property type="entry name" value="2-DEHYDRO-3-DEOXYGLUCONOKINASE"/>
    <property type="match status" value="1"/>
</dbReference>
<comment type="function">
    <text evidence="10">Catalyzes the phosphorylation of 2-keto-3-deoxygluconate (KDG) to produce 2-keto-3-deoxy-6-phosphogluconate (KDPG).</text>
</comment>
<feature type="domain" description="Carbohydrate kinase PfkB" evidence="15">
    <location>
        <begin position="18"/>
        <end position="312"/>
    </location>
</feature>
<evidence type="ECO:0000256" key="13">
    <source>
        <dbReference type="ARBA" id="ARBA00075711"/>
    </source>
</evidence>
<evidence type="ECO:0000256" key="11">
    <source>
        <dbReference type="ARBA" id="ARBA00066369"/>
    </source>
</evidence>
<dbReference type="PANTHER" id="PTHR43085">
    <property type="entry name" value="HEXOKINASE FAMILY MEMBER"/>
    <property type="match status" value="1"/>
</dbReference>
<reference evidence="16 17" key="1">
    <citation type="journal article" date="2012" name="J. Bacteriol.">
        <title>Genome Sequence of Oceanibaculum indicum Type Strain P24.</title>
        <authorList>
            <person name="Lai Q."/>
            <person name="Shao Z."/>
        </authorList>
    </citation>
    <scope>NUCLEOTIDE SEQUENCE [LARGE SCALE GENOMIC DNA]</scope>
    <source>
        <strain evidence="16 17">P24</strain>
    </source>
</reference>
<dbReference type="GO" id="GO:0006974">
    <property type="term" value="P:DNA damage response"/>
    <property type="evidence" value="ECO:0007669"/>
    <property type="project" value="TreeGrafter"/>
</dbReference>
<dbReference type="AlphaFoldDB" id="K2KHU1"/>
<evidence type="ECO:0000256" key="3">
    <source>
        <dbReference type="ARBA" id="ARBA00022741"/>
    </source>
</evidence>
<keyword evidence="4 16" id="KW-0418">Kinase</keyword>
<dbReference type="FunFam" id="3.40.1190.20:FF:000011">
    <property type="entry name" value="2-dehydro-3-deoxygluconokinase, putative"/>
    <property type="match status" value="1"/>
</dbReference>
<comment type="pathway">
    <text evidence="7">Carbohydrate acid metabolism; 2-dehydro-3-deoxy-D-gluconate degradation; D-glyceraldehyde 3-phosphate and pyruvate from 2-dehydro-3-deoxy-D-gluconate: step 1/2.</text>
</comment>
<evidence type="ECO:0000256" key="2">
    <source>
        <dbReference type="ARBA" id="ARBA00022679"/>
    </source>
</evidence>
<dbReference type="Gene3D" id="3.40.1190.20">
    <property type="match status" value="1"/>
</dbReference>
<evidence type="ECO:0000256" key="5">
    <source>
        <dbReference type="ARBA" id="ARBA00022840"/>
    </source>
</evidence>
<keyword evidence="3" id="KW-0547">Nucleotide-binding</keyword>
<evidence type="ECO:0000313" key="17">
    <source>
        <dbReference type="Proteomes" id="UP000006746"/>
    </source>
</evidence>
<dbReference type="InterPro" id="IPR050306">
    <property type="entry name" value="PfkB_Carbo_kinase"/>
</dbReference>
<dbReference type="CDD" id="cd01166">
    <property type="entry name" value="KdgK"/>
    <property type="match status" value="1"/>
</dbReference>
<comment type="catalytic activity">
    <reaction evidence="9">
        <text>2-dehydro-3-deoxy-D-gluconate + ATP = 2-dehydro-3-deoxy-6-phospho-D-gluconate + ADP + H(+)</text>
        <dbReference type="Rhea" id="RHEA:14797"/>
        <dbReference type="ChEBI" id="CHEBI:15378"/>
        <dbReference type="ChEBI" id="CHEBI:30616"/>
        <dbReference type="ChEBI" id="CHEBI:57569"/>
        <dbReference type="ChEBI" id="CHEBI:57990"/>
        <dbReference type="ChEBI" id="CHEBI:456216"/>
        <dbReference type="EC" id="2.7.1.45"/>
    </reaction>
</comment>
<keyword evidence="2" id="KW-0808">Transferase</keyword>
<dbReference type="GO" id="GO:0042840">
    <property type="term" value="P:D-glucuronate catabolic process"/>
    <property type="evidence" value="ECO:0007669"/>
    <property type="project" value="TreeGrafter"/>
</dbReference>
<evidence type="ECO:0000256" key="9">
    <source>
        <dbReference type="ARBA" id="ARBA00050729"/>
    </source>
</evidence>
<evidence type="ECO:0000256" key="7">
    <source>
        <dbReference type="ARBA" id="ARBA00043951"/>
    </source>
</evidence>
<evidence type="ECO:0000256" key="4">
    <source>
        <dbReference type="ARBA" id="ARBA00022777"/>
    </source>
</evidence>
<organism evidence="16 17">
    <name type="scientific">Oceanibaculum indicum P24</name>
    <dbReference type="NCBI Taxonomy" id="1207063"/>
    <lineage>
        <taxon>Bacteria</taxon>
        <taxon>Pseudomonadati</taxon>
        <taxon>Pseudomonadota</taxon>
        <taxon>Alphaproteobacteria</taxon>
        <taxon>Rhodospirillales</taxon>
        <taxon>Oceanibaculaceae</taxon>
        <taxon>Oceanibaculum</taxon>
    </lineage>
</organism>
<proteinExistence type="inferred from homology"/>
<evidence type="ECO:0000256" key="12">
    <source>
        <dbReference type="ARBA" id="ARBA00067931"/>
    </source>
</evidence>
<evidence type="ECO:0000256" key="14">
    <source>
        <dbReference type="ARBA" id="ARBA00080545"/>
    </source>
</evidence>
<name>K2KHU1_9PROT</name>
<dbReference type="EMBL" id="AMRL01000006">
    <property type="protein sequence ID" value="EKE76865.1"/>
    <property type="molecule type" value="Genomic_DNA"/>
</dbReference>
<keyword evidence="17" id="KW-1185">Reference proteome</keyword>
<sequence>MLMPAEMAKAGRAGDPPRKVVSIGECMVELRDRPDQLSRAFGGDTLNTAVYLARLGIPVAYLTALGDDPYSAEMLAAWRAEGVGCGDVAILPGKLPGLYAIRVDSGGERSFFHWRTAAAARDMMKDAAGDRIADAIARTGCAYLSAITLSILDAASRARLNGALDALRGAGGLVAFDSNYRPRNWSGREAARLAVQATLARVDIALPTFEDEQALFDDPTPEATLARLSALGVPEIVVKRGPAPALVAFGGRTWQIPPELVAEPVDTTAAGDAFNAGYLAARLRGQEPPAAAREGHRLAAAVIRHPGAIIPVAAMPTGELFA</sequence>
<dbReference type="eggNOG" id="COG0524">
    <property type="taxonomic scope" value="Bacteria"/>
</dbReference>
<evidence type="ECO:0000259" key="15">
    <source>
        <dbReference type="Pfam" id="PF00294"/>
    </source>
</evidence>
<dbReference type="GO" id="GO:0008673">
    <property type="term" value="F:2-dehydro-3-deoxygluconokinase activity"/>
    <property type="evidence" value="ECO:0007669"/>
    <property type="project" value="UniProtKB-EC"/>
</dbReference>
<accession>K2KHU1</accession>
<evidence type="ECO:0000313" key="16">
    <source>
        <dbReference type="EMBL" id="EKE76865.1"/>
    </source>
</evidence>
<dbReference type="GO" id="GO:0005524">
    <property type="term" value="F:ATP binding"/>
    <property type="evidence" value="ECO:0007669"/>
    <property type="project" value="UniProtKB-KW"/>
</dbReference>